<name>A0AB39V6G5_9FUSO</name>
<dbReference type="RefSeq" id="WP_369716780.1">
    <property type="nucleotide sequence ID" value="NZ_CP165647.1"/>
</dbReference>
<protein>
    <submittedName>
        <fullName evidence="4">SH3 domain-containing protein</fullName>
    </submittedName>
</protein>
<keyword evidence="2" id="KW-1133">Transmembrane helix</keyword>
<accession>A0AB39V6G5</accession>
<dbReference type="AlphaFoldDB" id="A0AB39V6G5"/>
<gene>
    <name evidence="4" type="ORF">AB8B28_03345</name>
</gene>
<dbReference type="PROSITE" id="PS51781">
    <property type="entry name" value="SH3B"/>
    <property type="match status" value="1"/>
</dbReference>
<dbReference type="EMBL" id="CP165647">
    <property type="protein sequence ID" value="XDU62898.1"/>
    <property type="molecule type" value="Genomic_DNA"/>
</dbReference>
<organism evidence="4">
    <name type="scientific">Leptotrichia alba</name>
    <dbReference type="NCBI Taxonomy" id="3239304"/>
    <lineage>
        <taxon>Bacteria</taxon>
        <taxon>Fusobacteriati</taxon>
        <taxon>Fusobacteriota</taxon>
        <taxon>Fusobacteriia</taxon>
        <taxon>Fusobacteriales</taxon>
        <taxon>Leptotrichiaceae</taxon>
        <taxon>Leptotrichia</taxon>
    </lineage>
</organism>
<dbReference type="Pfam" id="PF08239">
    <property type="entry name" value="SH3_3"/>
    <property type="match status" value="1"/>
</dbReference>
<feature type="transmembrane region" description="Helical" evidence="2">
    <location>
        <begin position="12"/>
        <end position="32"/>
    </location>
</feature>
<feature type="domain" description="SH3b" evidence="3">
    <location>
        <begin position="92"/>
        <end position="153"/>
    </location>
</feature>
<dbReference type="SMART" id="SM00287">
    <property type="entry name" value="SH3b"/>
    <property type="match status" value="1"/>
</dbReference>
<keyword evidence="2" id="KW-0812">Transmembrane</keyword>
<feature type="region of interest" description="Disordered" evidence="1">
    <location>
        <begin position="43"/>
        <end position="87"/>
    </location>
</feature>
<keyword evidence="2" id="KW-0472">Membrane</keyword>
<feature type="compositionally biased region" description="Basic and acidic residues" evidence="1">
    <location>
        <begin position="43"/>
        <end position="54"/>
    </location>
</feature>
<feature type="compositionally biased region" description="Polar residues" evidence="1">
    <location>
        <begin position="55"/>
        <end position="86"/>
    </location>
</feature>
<dbReference type="Gene3D" id="2.30.30.40">
    <property type="entry name" value="SH3 Domains"/>
    <property type="match status" value="1"/>
</dbReference>
<sequence>MRKKDHHIVVKIMFGMIVVLILLTVGYSHVVATQHKTIKLRREQQERMRREQEIKNMQSMASIKSVQPQKLQIRNNSQSDTENPQSLKDALFVTRSTSKMSVNVRKTPGKDSKIVKKLPNGVSVKFLSKEGNWYLVSYEGGAAGYIHKSQLAK</sequence>
<reference evidence="4" key="1">
    <citation type="submission" date="2024-07" db="EMBL/GenBank/DDBJ databases">
        <authorList>
            <person name="Li X.-J."/>
            <person name="Wang X."/>
        </authorList>
    </citation>
    <scope>NUCLEOTIDE SEQUENCE</scope>
    <source>
        <strain evidence="4">HSP-536</strain>
    </source>
</reference>
<dbReference type="InterPro" id="IPR003646">
    <property type="entry name" value="SH3-like_bac-type"/>
</dbReference>
<evidence type="ECO:0000256" key="1">
    <source>
        <dbReference type="SAM" id="MobiDB-lite"/>
    </source>
</evidence>
<evidence type="ECO:0000259" key="3">
    <source>
        <dbReference type="PROSITE" id="PS51781"/>
    </source>
</evidence>
<evidence type="ECO:0000256" key="2">
    <source>
        <dbReference type="SAM" id="Phobius"/>
    </source>
</evidence>
<dbReference type="KEGG" id="lala:AB8B28_03345"/>
<proteinExistence type="predicted"/>
<evidence type="ECO:0000313" key="4">
    <source>
        <dbReference type="EMBL" id="XDU62898.1"/>
    </source>
</evidence>